<evidence type="ECO:0000313" key="2">
    <source>
        <dbReference type="Proteomes" id="UP000009097"/>
    </source>
</evidence>
<dbReference type="Proteomes" id="UP000009097">
    <property type="component" value="Unassembled WGS sequence"/>
</dbReference>
<dbReference type="KEGG" id="fox:FOXG_18234"/>
<evidence type="ECO:0000313" key="1">
    <source>
        <dbReference type="EMBL" id="KNA97381.1"/>
    </source>
</evidence>
<dbReference type="AlphaFoldDB" id="A0A0J9WHU3"/>
<dbReference type="EMBL" id="DS231697">
    <property type="protein sequence ID" value="KNA97381.1"/>
    <property type="molecule type" value="Genomic_DNA"/>
</dbReference>
<reference evidence="1" key="1">
    <citation type="submission" date="2007-04" db="EMBL/GenBank/DDBJ databases">
        <authorList>
            <consortium name="The Broad Institute Genome Sequencing Platform"/>
            <person name="Birren B."/>
            <person name="Lander E."/>
            <person name="Galagan J."/>
            <person name="Nusbaum C."/>
            <person name="Devon K."/>
            <person name="Ma L.-J."/>
            <person name="Jaffe D."/>
            <person name="Butler J."/>
            <person name="Alvarez P."/>
            <person name="Gnerre S."/>
            <person name="Grabherr M."/>
            <person name="Kleber M."/>
            <person name="Mauceli E."/>
            <person name="Brockman W."/>
            <person name="MacCallum I.A."/>
            <person name="Young S."/>
            <person name="LaButti K."/>
            <person name="DeCaprio D."/>
            <person name="Crawford M."/>
            <person name="Koehrsen M."/>
            <person name="Engels R."/>
            <person name="Montgomery P."/>
            <person name="Pearson M."/>
            <person name="Howarth C."/>
            <person name="Larson L."/>
            <person name="White J."/>
            <person name="O'Leary S."/>
            <person name="Kodira C."/>
            <person name="Zeng Q."/>
            <person name="Yandava C."/>
            <person name="Alvarado L."/>
            <person name="Kistler C."/>
            <person name="Shim W.-B."/>
            <person name="Kang S."/>
            <person name="Woloshuk C."/>
        </authorList>
    </citation>
    <scope>NUCLEOTIDE SEQUENCE</scope>
    <source>
        <strain evidence="1">4287</strain>
    </source>
</reference>
<organism evidence="1 2">
    <name type="scientific">Fusarium oxysporum f. sp. lycopersici (strain 4287 / CBS 123668 / FGSC 9935 / NRRL 34936)</name>
    <name type="common">Fusarium vascular wilt of tomato</name>
    <dbReference type="NCBI Taxonomy" id="426428"/>
    <lineage>
        <taxon>Eukaryota</taxon>
        <taxon>Fungi</taxon>
        <taxon>Dikarya</taxon>
        <taxon>Ascomycota</taxon>
        <taxon>Pezizomycotina</taxon>
        <taxon>Sordariomycetes</taxon>
        <taxon>Hypocreomycetidae</taxon>
        <taxon>Hypocreales</taxon>
        <taxon>Nectriaceae</taxon>
        <taxon>Fusarium</taxon>
        <taxon>Fusarium oxysporum species complex</taxon>
    </lineage>
</organism>
<dbReference type="VEuPathDB" id="FungiDB:FOXG_18234"/>
<dbReference type="GeneID" id="28958940"/>
<name>A0A0J9WHU3_FUSO4</name>
<protein>
    <submittedName>
        <fullName evidence="1">Uncharacterized protein</fullName>
    </submittedName>
</protein>
<sequence>MSGLRSVAFASSNPRNHHREANTIEYQWLESVVALTIMVNITPE</sequence>
<proteinExistence type="predicted"/>
<dbReference type="RefSeq" id="XP_018235427.1">
    <property type="nucleotide sequence ID" value="XM_018398294.1"/>
</dbReference>
<accession>A0A0J9WHU3</accession>
<reference evidence="1" key="2">
    <citation type="journal article" date="2010" name="Nature">
        <title>Comparative genomics reveals mobile pathogenicity chromosomes in Fusarium.</title>
        <authorList>
            <person name="Ma L.J."/>
            <person name="van der Does H.C."/>
            <person name="Borkovich K.A."/>
            <person name="Coleman J.J."/>
            <person name="Daboussi M.J."/>
            <person name="Di Pietro A."/>
            <person name="Dufresne M."/>
            <person name="Freitag M."/>
            <person name="Grabherr M."/>
            <person name="Henrissat B."/>
            <person name="Houterman P.M."/>
            <person name="Kang S."/>
            <person name="Shim W.B."/>
            <person name="Woloshuk C."/>
            <person name="Xie X."/>
            <person name="Xu J.R."/>
            <person name="Antoniw J."/>
            <person name="Baker S.E."/>
            <person name="Bluhm B.H."/>
            <person name="Breakspear A."/>
            <person name="Brown D.W."/>
            <person name="Butchko R.A."/>
            <person name="Chapman S."/>
            <person name="Coulson R."/>
            <person name="Coutinho P.M."/>
            <person name="Danchin E.G."/>
            <person name="Diener A."/>
            <person name="Gale L.R."/>
            <person name="Gardiner D.M."/>
            <person name="Goff S."/>
            <person name="Hammond-Kosack K.E."/>
            <person name="Hilburn K."/>
            <person name="Hua-Van A."/>
            <person name="Jonkers W."/>
            <person name="Kazan K."/>
            <person name="Kodira C.D."/>
            <person name="Koehrsen M."/>
            <person name="Kumar L."/>
            <person name="Lee Y.H."/>
            <person name="Li L."/>
            <person name="Manners J.M."/>
            <person name="Miranda-Saavedra D."/>
            <person name="Mukherjee M."/>
            <person name="Park G."/>
            <person name="Park J."/>
            <person name="Park S.Y."/>
            <person name="Proctor R.H."/>
            <person name="Regev A."/>
            <person name="Ruiz-Roldan M.C."/>
            <person name="Sain D."/>
            <person name="Sakthikumar S."/>
            <person name="Sykes S."/>
            <person name="Schwartz D.C."/>
            <person name="Turgeon B.G."/>
            <person name="Wapinski I."/>
            <person name="Yoder O."/>
            <person name="Young S."/>
            <person name="Zeng Q."/>
            <person name="Zhou S."/>
            <person name="Galagan J."/>
            <person name="Cuomo C.A."/>
            <person name="Kistler H.C."/>
            <person name="Rep M."/>
        </authorList>
    </citation>
    <scope>NUCLEOTIDE SEQUENCE [LARGE SCALE GENOMIC DNA]</scope>
    <source>
        <strain evidence="1">4287</strain>
    </source>
</reference>
<gene>
    <name evidence="1" type="ORF">FOXG_18234</name>
</gene>